<gene>
    <name evidence="6" type="primary">GRPEL1</name>
</gene>
<evidence type="ECO:0000313" key="6">
    <source>
        <dbReference type="RefSeq" id="XP_028348145.1"/>
    </source>
</evidence>
<keyword evidence="5" id="KW-1185">Reference proteome</keyword>
<reference evidence="6" key="1">
    <citation type="submission" date="2025-08" db="UniProtKB">
        <authorList>
            <consortium name="RefSeq"/>
        </authorList>
    </citation>
    <scope>IDENTIFICATION</scope>
    <source>
        <tissue evidence="6">Muscle</tissue>
    </source>
</reference>
<dbReference type="InterPro" id="IPR013805">
    <property type="entry name" value="GrpE_CC"/>
</dbReference>
<feature type="region of interest" description="Disordered" evidence="4">
    <location>
        <begin position="181"/>
        <end position="218"/>
    </location>
</feature>
<dbReference type="RefSeq" id="XP_028348145.1">
    <property type="nucleotide sequence ID" value="XM_028492344.2"/>
</dbReference>
<dbReference type="Proteomes" id="UP000248484">
    <property type="component" value="Chromosome 7"/>
</dbReference>
<dbReference type="SUPFAM" id="SSF58014">
    <property type="entry name" value="Coiled-coil domain of nucleotide exchange factor GrpE"/>
    <property type="match status" value="1"/>
</dbReference>
<dbReference type="GO" id="GO:0006457">
    <property type="term" value="P:protein folding"/>
    <property type="evidence" value="ECO:0007669"/>
    <property type="project" value="InterPro"/>
</dbReference>
<keyword evidence="3" id="KW-0175">Coiled coil</keyword>
<feature type="region of interest" description="Disordered" evidence="4">
    <location>
        <begin position="117"/>
        <end position="168"/>
    </location>
</feature>
<name>A0A455BGQ9_PHYMC</name>
<evidence type="ECO:0000256" key="3">
    <source>
        <dbReference type="SAM" id="Coils"/>
    </source>
</evidence>
<sequence>MPRALAGPAVVMAARCVRLARHSLPALALSLRSSPRLLCTATKQKNNGQNLEEDMGQNEQKTDLPSAEKTLMEEKVKLEEQLKETMEKYKRALADTENLRQRSQKLVEEAKLYGSISSKKQQNKSKSQPFPKATVADPGWPRPPRSLESHSKGAGGPPQRPVRLSWTPQVEATQVLIDERLDKQRVAHPHDGALFSLKEDGSPDTRYNPDGPGELYPT</sequence>
<evidence type="ECO:0000313" key="5">
    <source>
        <dbReference type="Proteomes" id="UP000248484"/>
    </source>
</evidence>
<organism evidence="5 6">
    <name type="scientific">Physeter macrocephalus</name>
    <name type="common">Sperm whale</name>
    <name type="synonym">Physeter catodon</name>
    <dbReference type="NCBI Taxonomy" id="9755"/>
    <lineage>
        <taxon>Eukaryota</taxon>
        <taxon>Metazoa</taxon>
        <taxon>Chordata</taxon>
        <taxon>Craniata</taxon>
        <taxon>Vertebrata</taxon>
        <taxon>Euteleostomi</taxon>
        <taxon>Mammalia</taxon>
        <taxon>Eutheria</taxon>
        <taxon>Laurasiatheria</taxon>
        <taxon>Artiodactyla</taxon>
        <taxon>Whippomorpha</taxon>
        <taxon>Cetacea</taxon>
        <taxon>Odontoceti</taxon>
        <taxon>Physeteridae</taxon>
        <taxon>Physeter</taxon>
    </lineage>
</organism>
<evidence type="ECO:0000256" key="2">
    <source>
        <dbReference type="ARBA" id="ARBA00023186"/>
    </source>
</evidence>
<feature type="coiled-coil region" evidence="3">
    <location>
        <begin position="68"/>
        <end position="109"/>
    </location>
</feature>
<proteinExistence type="inferred from homology"/>
<dbReference type="GO" id="GO:0001405">
    <property type="term" value="C:PAM complex, Tim23 associated import motor"/>
    <property type="evidence" value="ECO:0007669"/>
    <property type="project" value="TreeGrafter"/>
</dbReference>
<dbReference type="InterPro" id="IPR000740">
    <property type="entry name" value="GrpE"/>
</dbReference>
<dbReference type="GO" id="GO:0051087">
    <property type="term" value="F:protein-folding chaperone binding"/>
    <property type="evidence" value="ECO:0007669"/>
    <property type="project" value="InterPro"/>
</dbReference>
<comment type="similarity">
    <text evidence="1">Belongs to the GrpE family.</text>
</comment>
<feature type="compositionally biased region" description="Low complexity" evidence="4">
    <location>
        <begin position="117"/>
        <end position="128"/>
    </location>
</feature>
<dbReference type="Gene3D" id="3.90.20.20">
    <property type="match status" value="1"/>
</dbReference>
<dbReference type="PANTHER" id="PTHR21237:SF25">
    <property type="entry name" value="GRPE PROTEIN HOMOLOG 1, MITOCHONDRIAL"/>
    <property type="match status" value="1"/>
</dbReference>
<evidence type="ECO:0000256" key="4">
    <source>
        <dbReference type="SAM" id="MobiDB-lite"/>
    </source>
</evidence>
<dbReference type="GO" id="GO:0000774">
    <property type="term" value="F:adenyl-nucleotide exchange factor activity"/>
    <property type="evidence" value="ECO:0007669"/>
    <property type="project" value="InterPro"/>
</dbReference>
<evidence type="ECO:0000256" key="1">
    <source>
        <dbReference type="ARBA" id="ARBA00009054"/>
    </source>
</evidence>
<dbReference type="GO" id="GO:0051082">
    <property type="term" value="F:unfolded protein binding"/>
    <property type="evidence" value="ECO:0007669"/>
    <property type="project" value="TreeGrafter"/>
</dbReference>
<dbReference type="PANTHER" id="PTHR21237">
    <property type="entry name" value="GRPE PROTEIN"/>
    <property type="match status" value="1"/>
</dbReference>
<feature type="region of interest" description="Disordered" evidence="4">
    <location>
        <begin position="47"/>
        <end position="68"/>
    </location>
</feature>
<feature type="compositionally biased region" description="Basic and acidic residues" evidence="4">
    <location>
        <begin position="181"/>
        <end position="203"/>
    </location>
</feature>
<dbReference type="GeneID" id="102984292"/>
<dbReference type="GO" id="GO:0042803">
    <property type="term" value="F:protein homodimerization activity"/>
    <property type="evidence" value="ECO:0007669"/>
    <property type="project" value="InterPro"/>
</dbReference>
<dbReference type="CTD" id="80273"/>
<dbReference type="GO" id="GO:0030150">
    <property type="term" value="P:protein import into mitochondrial matrix"/>
    <property type="evidence" value="ECO:0007669"/>
    <property type="project" value="TreeGrafter"/>
</dbReference>
<protein>
    <submittedName>
        <fullName evidence="6">GrpE protein homolog 1, mitochondrial isoform X3</fullName>
    </submittedName>
</protein>
<accession>A0A455BGQ9</accession>
<keyword evidence="2" id="KW-0143">Chaperone</keyword>
<dbReference type="AlphaFoldDB" id="A0A455BGQ9"/>